<dbReference type="PATRIC" id="fig|1618983.3.peg.718"/>
<dbReference type="EMBL" id="LCAW01000017">
    <property type="protein sequence ID" value="KKR98454.1"/>
    <property type="molecule type" value="Genomic_DNA"/>
</dbReference>
<dbReference type="Pfam" id="PF01699">
    <property type="entry name" value="Na_Ca_ex"/>
    <property type="match status" value="2"/>
</dbReference>
<keyword evidence="4 5" id="KW-0472">Membrane</keyword>
<feature type="transmembrane region" description="Helical" evidence="5">
    <location>
        <begin position="6"/>
        <end position="22"/>
    </location>
</feature>
<keyword evidence="3 5" id="KW-1133">Transmembrane helix</keyword>
<sequence>MLVYILFILGFVLLIKGADLLVDGSSSIAKKLKISSIVIGLTIVAFGTSAPELIVNIFASISGNTEIAIGNVLGSNIANILLVLGICAIIYPIVAKKNTIAKEIPFALLAAIMVGVMANDFLIDGSGFSGLTRIDGIVLISFFLIFLYYTFGIAKLKDAGIKGVEITDHGYFKSIVFVLLGLVGLTVGGKWIVDGAVHIAEILDVSQSLIGLTVVAIGTSLPELATSAVAAYKKQTDIAIGNIVGSNIFNIFWILGLSSIVRPLPFEQSSNFDIGMTIFASLLLFVVMFIGKKRVIERWQGIFMILLYVAYVVFLVIRQ</sequence>
<dbReference type="InterPro" id="IPR004481">
    <property type="entry name" value="K/Na/Ca-exchanger"/>
</dbReference>
<evidence type="ECO:0000256" key="5">
    <source>
        <dbReference type="SAM" id="Phobius"/>
    </source>
</evidence>
<accession>A0A0G0VC14</accession>
<dbReference type="AlphaFoldDB" id="A0A0G0VC14"/>
<feature type="transmembrane region" description="Helical" evidence="5">
    <location>
        <begin position="73"/>
        <end position="94"/>
    </location>
</feature>
<reference evidence="7 8" key="1">
    <citation type="journal article" date="2015" name="Nature">
        <title>rRNA introns, odd ribosomes, and small enigmatic genomes across a large radiation of phyla.</title>
        <authorList>
            <person name="Brown C.T."/>
            <person name="Hug L.A."/>
            <person name="Thomas B.C."/>
            <person name="Sharon I."/>
            <person name="Castelle C.J."/>
            <person name="Singh A."/>
            <person name="Wilkins M.J."/>
            <person name="Williams K.H."/>
            <person name="Banfield J.F."/>
        </authorList>
    </citation>
    <scope>NUCLEOTIDE SEQUENCE [LARGE SCALE GENOMIC DNA]</scope>
</reference>
<comment type="caution">
    <text evidence="7">The sequence shown here is derived from an EMBL/GenBank/DDBJ whole genome shotgun (WGS) entry which is preliminary data.</text>
</comment>
<dbReference type="GO" id="GO:0008273">
    <property type="term" value="F:calcium, potassium:sodium antiporter activity"/>
    <property type="evidence" value="ECO:0007669"/>
    <property type="project" value="TreeGrafter"/>
</dbReference>
<dbReference type="Proteomes" id="UP000033930">
    <property type="component" value="Unassembled WGS sequence"/>
</dbReference>
<proteinExistence type="predicted"/>
<feature type="transmembrane region" description="Helical" evidence="5">
    <location>
        <begin position="34"/>
        <end position="61"/>
    </location>
</feature>
<keyword evidence="2 5" id="KW-0812">Transmembrane</keyword>
<feature type="transmembrane region" description="Helical" evidence="5">
    <location>
        <begin position="298"/>
        <end position="317"/>
    </location>
</feature>
<dbReference type="NCBIfam" id="TIGR00367">
    <property type="entry name" value="calcium/sodium antiporter"/>
    <property type="match status" value="1"/>
</dbReference>
<dbReference type="GO" id="GO:0005886">
    <property type="term" value="C:plasma membrane"/>
    <property type="evidence" value="ECO:0007669"/>
    <property type="project" value="TreeGrafter"/>
</dbReference>
<gene>
    <name evidence="7" type="ORF">UU50_C0017G0013</name>
</gene>
<evidence type="ECO:0000256" key="2">
    <source>
        <dbReference type="ARBA" id="ARBA00022692"/>
    </source>
</evidence>
<feature type="transmembrane region" description="Helical" evidence="5">
    <location>
        <begin position="272"/>
        <end position="291"/>
    </location>
</feature>
<dbReference type="GO" id="GO:0005262">
    <property type="term" value="F:calcium channel activity"/>
    <property type="evidence" value="ECO:0007669"/>
    <property type="project" value="TreeGrafter"/>
</dbReference>
<feature type="domain" description="Sodium/calcium exchanger membrane region" evidence="6">
    <location>
        <begin position="174"/>
        <end position="316"/>
    </location>
</feature>
<name>A0A0G0VC14_9BACT</name>
<dbReference type="GO" id="GO:0006874">
    <property type="term" value="P:intracellular calcium ion homeostasis"/>
    <property type="evidence" value="ECO:0007669"/>
    <property type="project" value="TreeGrafter"/>
</dbReference>
<dbReference type="Gene3D" id="1.20.1420.30">
    <property type="entry name" value="NCX, central ion-binding region"/>
    <property type="match status" value="1"/>
</dbReference>
<feature type="transmembrane region" description="Helical" evidence="5">
    <location>
        <begin position="106"/>
        <end position="122"/>
    </location>
</feature>
<evidence type="ECO:0000259" key="6">
    <source>
        <dbReference type="Pfam" id="PF01699"/>
    </source>
</evidence>
<dbReference type="InterPro" id="IPR004837">
    <property type="entry name" value="NaCa_Exmemb"/>
</dbReference>
<organism evidence="7 8">
    <name type="scientific">Candidatus Uhrbacteria bacterium GW2011_GWC1_41_20</name>
    <dbReference type="NCBI Taxonomy" id="1618983"/>
    <lineage>
        <taxon>Bacteria</taxon>
        <taxon>Candidatus Uhriibacteriota</taxon>
    </lineage>
</organism>
<evidence type="ECO:0000313" key="8">
    <source>
        <dbReference type="Proteomes" id="UP000033930"/>
    </source>
</evidence>
<dbReference type="PANTHER" id="PTHR10846:SF8">
    <property type="entry name" value="INNER MEMBRANE PROTEIN YRBG"/>
    <property type="match status" value="1"/>
</dbReference>
<feature type="transmembrane region" description="Helical" evidence="5">
    <location>
        <begin position="238"/>
        <end position="260"/>
    </location>
</feature>
<feature type="transmembrane region" description="Helical" evidence="5">
    <location>
        <begin position="175"/>
        <end position="193"/>
    </location>
</feature>
<comment type="subcellular location">
    <subcellularLocation>
        <location evidence="1">Membrane</location>
        <topology evidence="1">Multi-pass membrane protein</topology>
    </subcellularLocation>
</comment>
<evidence type="ECO:0000313" key="7">
    <source>
        <dbReference type="EMBL" id="KKR98454.1"/>
    </source>
</evidence>
<evidence type="ECO:0000256" key="4">
    <source>
        <dbReference type="ARBA" id="ARBA00023136"/>
    </source>
</evidence>
<evidence type="ECO:0000256" key="1">
    <source>
        <dbReference type="ARBA" id="ARBA00004141"/>
    </source>
</evidence>
<dbReference type="InterPro" id="IPR044880">
    <property type="entry name" value="NCX_ion-bd_dom_sf"/>
</dbReference>
<protein>
    <submittedName>
        <fullName evidence="7">Na+/Ca+ antiporter, CaCA family</fullName>
    </submittedName>
</protein>
<dbReference type="PANTHER" id="PTHR10846">
    <property type="entry name" value="SODIUM/POTASSIUM/CALCIUM EXCHANGER"/>
    <property type="match status" value="1"/>
</dbReference>
<evidence type="ECO:0000256" key="3">
    <source>
        <dbReference type="ARBA" id="ARBA00022989"/>
    </source>
</evidence>
<feature type="domain" description="Sodium/calcium exchanger membrane region" evidence="6">
    <location>
        <begin position="4"/>
        <end position="151"/>
    </location>
</feature>
<feature type="transmembrane region" description="Helical" evidence="5">
    <location>
        <begin position="134"/>
        <end position="154"/>
    </location>
</feature>